<dbReference type="Pfam" id="PF05168">
    <property type="entry name" value="HEPN"/>
    <property type="match status" value="1"/>
</dbReference>
<keyword evidence="4" id="KW-1185">Reference proteome</keyword>
<proteinExistence type="inferred from homology"/>
<dbReference type="KEGG" id="hhg:XM38_035460"/>
<evidence type="ECO:0000313" key="4">
    <source>
        <dbReference type="Proteomes" id="UP000191901"/>
    </source>
</evidence>
<dbReference type="InterPro" id="IPR052226">
    <property type="entry name" value="UPF0332_toxin"/>
</dbReference>
<dbReference type="InterPro" id="IPR007842">
    <property type="entry name" value="HEPN_dom"/>
</dbReference>
<name>A0A1Z3HQL4_9CYAN</name>
<dbReference type="STRING" id="1641165.XM38_05705"/>
<gene>
    <name evidence="3" type="ORF">XM38_035460</name>
</gene>
<evidence type="ECO:0000259" key="2">
    <source>
        <dbReference type="Pfam" id="PF05168"/>
    </source>
</evidence>
<dbReference type="EMBL" id="CP021983">
    <property type="protein sequence ID" value="ASC72588.1"/>
    <property type="molecule type" value="Genomic_DNA"/>
</dbReference>
<reference evidence="3 4" key="1">
    <citation type="journal article" date="2016" name="Biochim. Biophys. Acta">
        <title>Characterization of red-shifted phycobilisomes isolated from the chlorophyll f-containing cyanobacterium Halomicronema hongdechloris.</title>
        <authorList>
            <person name="Li Y."/>
            <person name="Lin Y."/>
            <person name="Garvey C.J."/>
            <person name="Birch D."/>
            <person name="Corkery R.W."/>
            <person name="Loughlin P.C."/>
            <person name="Scheer H."/>
            <person name="Willows R.D."/>
            <person name="Chen M."/>
        </authorList>
    </citation>
    <scope>NUCLEOTIDE SEQUENCE [LARGE SCALE GENOMIC DNA]</scope>
    <source>
        <strain evidence="3 4">C2206</strain>
    </source>
</reference>
<sequence length="126" mass="14220">MTDEQRELLLKAQQSLEAAKLLLTNDYPDYATSRAYYSMFYIAEAFLEGEGLAFSKHSAVIAAFGREFAKPRRVSPDFHRFLIEAQELRTTSDYGQLNAITVDQAAEQIHRAEDFLALAIQEIGAI</sequence>
<feature type="domain" description="HEPN" evidence="2">
    <location>
        <begin position="6"/>
        <end position="118"/>
    </location>
</feature>
<dbReference type="PANTHER" id="PTHR36565">
    <property type="entry name" value="UPF0332 PROTEIN TM_1000"/>
    <property type="match status" value="1"/>
</dbReference>
<dbReference type="OrthoDB" id="5767335at2"/>
<protein>
    <recommendedName>
        <fullName evidence="2">HEPN domain-containing protein</fullName>
    </recommendedName>
</protein>
<dbReference type="Proteomes" id="UP000191901">
    <property type="component" value="Chromosome"/>
</dbReference>
<dbReference type="RefSeq" id="WP_080806612.1">
    <property type="nucleotide sequence ID" value="NZ_CP021983.2"/>
</dbReference>
<organism evidence="3 4">
    <name type="scientific">Halomicronema hongdechloris C2206</name>
    <dbReference type="NCBI Taxonomy" id="1641165"/>
    <lineage>
        <taxon>Bacteria</taxon>
        <taxon>Bacillati</taxon>
        <taxon>Cyanobacteriota</taxon>
        <taxon>Cyanophyceae</taxon>
        <taxon>Nodosilineales</taxon>
        <taxon>Nodosilineaceae</taxon>
        <taxon>Halomicronema</taxon>
    </lineage>
</organism>
<dbReference type="PANTHER" id="PTHR36565:SF1">
    <property type="entry name" value="UPF0332 PROTEIN TM_1000"/>
    <property type="match status" value="1"/>
</dbReference>
<evidence type="ECO:0000256" key="1">
    <source>
        <dbReference type="ARBA" id="ARBA00038248"/>
    </source>
</evidence>
<comment type="similarity">
    <text evidence="1">Belongs to the UPF0332 family.</text>
</comment>
<dbReference type="Gene3D" id="1.20.120.330">
    <property type="entry name" value="Nucleotidyltransferases domain 2"/>
    <property type="match status" value="1"/>
</dbReference>
<accession>A0A1Z3HQL4</accession>
<dbReference type="AlphaFoldDB" id="A0A1Z3HQL4"/>
<evidence type="ECO:0000313" key="3">
    <source>
        <dbReference type="EMBL" id="ASC72588.1"/>
    </source>
</evidence>